<keyword evidence="1" id="KW-0812">Transmembrane</keyword>
<organism evidence="2 3">
    <name type="scientific">Corynebacterium halotolerans YIM 70093 = DSM 44683</name>
    <dbReference type="NCBI Taxonomy" id="1121362"/>
    <lineage>
        <taxon>Bacteria</taxon>
        <taxon>Bacillati</taxon>
        <taxon>Actinomycetota</taxon>
        <taxon>Actinomycetes</taxon>
        <taxon>Mycobacteriales</taxon>
        <taxon>Corynebacteriaceae</taxon>
        <taxon>Corynebacterium</taxon>
    </lineage>
</organism>
<name>M1MUL5_9CORY</name>
<dbReference type="KEGG" id="chn:A605_02100"/>
<evidence type="ECO:0000256" key="1">
    <source>
        <dbReference type="SAM" id="Phobius"/>
    </source>
</evidence>
<dbReference type="EMBL" id="CP003697">
    <property type="protein sequence ID" value="AGF71434.1"/>
    <property type="molecule type" value="Genomic_DNA"/>
</dbReference>
<sequence>MKTALPRSAPTGKPFWWYPLWAFPLPEVLAAGGLWLVRRDHLAEHPVDPAATVPADHSSYLGIWLGCALIAVMLSATAAVFPANTYAPEIILLGYTVFAFAVGVYFRYWGTGVEIGLGLIALSGRATLLAGLSLLVRRLLLQLRLVRRGRRAGTARD</sequence>
<feature type="transmembrane region" description="Helical" evidence="1">
    <location>
        <begin position="57"/>
        <end position="83"/>
    </location>
</feature>
<proteinExistence type="predicted"/>
<dbReference type="AlphaFoldDB" id="M1MUL5"/>
<keyword evidence="1" id="KW-0472">Membrane</keyword>
<accession>M1MUL5</accession>
<feature type="transmembrane region" description="Helical" evidence="1">
    <location>
        <begin position="115"/>
        <end position="140"/>
    </location>
</feature>
<keyword evidence="3" id="KW-1185">Reference proteome</keyword>
<protein>
    <submittedName>
        <fullName evidence="2">Uncharacterized protein</fullName>
    </submittedName>
</protein>
<dbReference type="Proteomes" id="UP000011723">
    <property type="component" value="Chromosome"/>
</dbReference>
<evidence type="ECO:0000313" key="3">
    <source>
        <dbReference type="Proteomes" id="UP000011723"/>
    </source>
</evidence>
<feature type="transmembrane region" description="Helical" evidence="1">
    <location>
        <begin position="15"/>
        <end position="37"/>
    </location>
</feature>
<dbReference type="RefSeq" id="WP_015399857.1">
    <property type="nucleotide sequence ID" value="NC_020302.1"/>
</dbReference>
<dbReference type="PATRIC" id="fig|1121362.3.peg.416"/>
<gene>
    <name evidence="2" type="ORF">A605_02100</name>
</gene>
<keyword evidence="1" id="KW-1133">Transmembrane helix</keyword>
<feature type="transmembrane region" description="Helical" evidence="1">
    <location>
        <begin position="90"/>
        <end position="109"/>
    </location>
</feature>
<dbReference type="STRING" id="1121362.A605_02100"/>
<reference evidence="2 3" key="1">
    <citation type="journal article" date="2012" name="Stand. Genomic Sci.">
        <title>Genome sequence of the halotolerant bacterium Corynebacterium halotolerans type strain YIM 70093(T) (= DSM 44683(T)).</title>
        <authorList>
            <person name="Ruckert C."/>
            <person name="Albersmeier A."/>
            <person name="Al-Dilaimi A."/>
            <person name="Niehaus K."/>
            <person name="Szczepanowski R."/>
            <person name="Kalinowski J."/>
        </authorList>
    </citation>
    <scope>NUCLEOTIDE SEQUENCE [LARGE SCALE GENOMIC DNA]</scope>
    <source>
        <strain evidence="2">YIM 70093</strain>
    </source>
</reference>
<dbReference type="HOGENOM" id="CLU_1710192_0_0_11"/>
<evidence type="ECO:0000313" key="2">
    <source>
        <dbReference type="EMBL" id="AGF71434.1"/>
    </source>
</evidence>